<dbReference type="GO" id="GO:0016042">
    <property type="term" value="P:lipid catabolic process"/>
    <property type="evidence" value="ECO:0007669"/>
    <property type="project" value="UniProtKB-UniRule"/>
</dbReference>
<evidence type="ECO:0000259" key="11">
    <source>
        <dbReference type="PROSITE" id="PS51635"/>
    </source>
</evidence>
<evidence type="ECO:0000259" key="10">
    <source>
        <dbReference type="PROSITE" id="PS50089"/>
    </source>
</evidence>
<dbReference type="Gene3D" id="3.40.1090.10">
    <property type="entry name" value="Cytosolic phospholipase A2 catalytic domain"/>
    <property type="match status" value="1"/>
</dbReference>
<feature type="compositionally biased region" description="Basic and acidic residues" evidence="9">
    <location>
        <begin position="1341"/>
        <end position="1355"/>
    </location>
</feature>
<dbReference type="Pfam" id="PF01734">
    <property type="entry name" value="Patatin"/>
    <property type="match status" value="1"/>
</dbReference>
<evidence type="ECO:0000256" key="8">
    <source>
        <dbReference type="PROSITE-ProRule" id="PRU01161"/>
    </source>
</evidence>
<evidence type="ECO:0000256" key="6">
    <source>
        <dbReference type="ARBA" id="ARBA00023098"/>
    </source>
</evidence>
<dbReference type="PROSITE" id="PS51635">
    <property type="entry name" value="PNPLA"/>
    <property type="match status" value="1"/>
</dbReference>
<proteinExistence type="predicted"/>
<dbReference type="PANTHER" id="PTHR24185:SF1">
    <property type="entry name" value="CALCIUM-INDEPENDENT PHOSPHOLIPASE A2-GAMMA"/>
    <property type="match status" value="1"/>
</dbReference>
<feature type="compositionally biased region" description="Polar residues" evidence="9">
    <location>
        <begin position="1274"/>
        <end position="1286"/>
    </location>
</feature>
<keyword evidence="3 8" id="KW-0378">Hydrolase</keyword>
<feature type="active site" description="Nucleophile" evidence="8">
    <location>
        <position position="763"/>
    </location>
</feature>
<feature type="domain" description="PNPLA" evidence="11">
    <location>
        <begin position="721"/>
        <end position="933"/>
    </location>
</feature>
<feature type="short sequence motif" description="GXSXG" evidence="8">
    <location>
        <begin position="761"/>
        <end position="765"/>
    </location>
</feature>
<dbReference type="InterPro" id="IPR017907">
    <property type="entry name" value="Znf_RING_CS"/>
</dbReference>
<feature type="region of interest" description="Disordered" evidence="9">
    <location>
        <begin position="1239"/>
        <end position="1314"/>
    </location>
</feature>
<dbReference type="CDD" id="cd16449">
    <property type="entry name" value="RING-HC"/>
    <property type="match status" value="1"/>
</dbReference>
<evidence type="ECO:0000256" key="7">
    <source>
        <dbReference type="PROSITE-ProRule" id="PRU00175"/>
    </source>
</evidence>
<evidence type="ECO:0000256" key="3">
    <source>
        <dbReference type="ARBA" id="ARBA00022801"/>
    </source>
</evidence>
<comment type="caution">
    <text evidence="12">The sequence shown here is derived from an EMBL/GenBank/DDBJ whole genome shotgun (WGS) entry which is preliminary data.</text>
</comment>
<dbReference type="InterPro" id="IPR002641">
    <property type="entry name" value="PNPLA_dom"/>
</dbReference>
<keyword evidence="4" id="KW-0862">Zinc</keyword>
<feature type="region of interest" description="Disordered" evidence="9">
    <location>
        <begin position="1334"/>
        <end position="1370"/>
    </location>
</feature>
<reference evidence="12" key="1">
    <citation type="submission" date="2023-06" db="EMBL/GenBank/DDBJ databases">
        <title>Black Yeasts Isolated from many extreme environments.</title>
        <authorList>
            <person name="Coleine C."/>
            <person name="Stajich J.E."/>
            <person name="Selbmann L."/>
        </authorList>
    </citation>
    <scope>NUCLEOTIDE SEQUENCE</scope>
    <source>
        <strain evidence="12">CCFEE 5200</strain>
    </source>
</reference>
<keyword evidence="13" id="KW-1185">Reference proteome</keyword>
<dbReference type="CDD" id="cd07199">
    <property type="entry name" value="Pat17_PNPLA8_PNPLA9_like"/>
    <property type="match status" value="1"/>
</dbReference>
<feature type="region of interest" description="Disordered" evidence="9">
    <location>
        <begin position="217"/>
        <end position="242"/>
    </location>
</feature>
<dbReference type="GO" id="GO:0016020">
    <property type="term" value="C:membrane"/>
    <property type="evidence" value="ECO:0007669"/>
    <property type="project" value="TreeGrafter"/>
</dbReference>
<dbReference type="Proteomes" id="UP001175353">
    <property type="component" value="Unassembled WGS sequence"/>
</dbReference>
<feature type="domain" description="RING-type" evidence="10">
    <location>
        <begin position="655"/>
        <end position="698"/>
    </location>
</feature>
<evidence type="ECO:0000256" key="1">
    <source>
        <dbReference type="ARBA" id="ARBA00022723"/>
    </source>
</evidence>
<protein>
    <recommendedName>
        <fullName evidence="14">PNPLA domain-containing protein</fullName>
    </recommendedName>
</protein>
<feature type="short sequence motif" description="GXGXXG" evidence="8">
    <location>
        <begin position="725"/>
        <end position="730"/>
    </location>
</feature>
<dbReference type="PROSITE" id="PS00518">
    <property type="entry name" value="ZF_RING_1"/>
    <property type="match status" value="1"/>
</dbReference>
<sequence length="1415" mass="157899">MEPMRGDLVVKGRSCEDDRCKKGGSKVWFCVDCDSGFCEHCWDLQAQHKLGKVARDGYKHEKAHYGMLKVYQDILQPPATPGKLRQLHDDDTDTLWFGVTKDESGVPRFEDHGRYASLMANSPSTSGTNTAKYPQLVSFVGVTNAGKSTVVKMLIDRHQSSDPDSTENDFPSPVVGSAVNDRVPTSGDVHLYADPYTFQSRTPRLYADCEGLEGGESIPYGAQSRKRADSFSNSGKLKKHSAKRLQGRPRNIAWADNDLRRKREYTVTELYPRLLYTFSDVIVFVLRNAKTFQSAVLTKLLQWGAAGLEKSLNQPTLPHAVIVLNATEMGIEEEEWNPKTATASLLKSLSTALDRIGGVPELQDLASTWRSERHTEIRTVGDLIERYYASFTVVRIPAKGRYTLMDKQVNSLLQIINVNCRESLETKRRARMLSNTDEWNIYLQAGFDHFTSNLDTPFNFIEVSLKNNPLPENFGDHIRQLATAILALYPDPRKTSGPWIFENLGSMVASCILLDCVQYRKGTAEDLFERYEYYLETALEEFCGLHWPCAYENRRGRCVTAALRHDPKGHQNAAGRIIGLGAYQSEFSADSYIDQWVYSVKTRLLALQTSLQERDDSTPKTFTAIDNVLDIHRHQMSSFYRVLGGAHYFVSHTTCFSCLKQVPEHGLPCGHVLCSACVRAYSKKYSDCYVVLESCPLHPVPKFEEPWRVAYKPEYAGVRLLSLDGGGIRGIVELETLRAIEAALGPHCKLPIRAFFDLIVGTSTGGIVALAVGVKQWPIRECINVFMELCQKAFTEREFAGIWGLEQAATLNHGSKWKTTPLHQALADALGPDKLFGGMRELNPSYPIKVAVTSTSGTGRKPLIIANYSRAEGDSPPYEFLRRAHPDLELGVCEAAAATSAAPGYFKAYYHKPTTQDFLDGALYYNNPVQVVHREAMLIWPDIAESHPDLLLSIGTGMNHSALKTELRDLPKHMVNPLPVAQTVEDLKQANEATHSRLKAFVLPKHRRVLKTFKALCQRFDSILNAELAWQDFGRTVHRSDWPNIEPLPFIRLNVDLKEDPPALDAKDELANLQGKVKKALHHSASMRVEIQRVAFQLIASTFYVSRAVPLRDAEGTNAVSCRGKVCCRFEDGSLELRELGRFMQSQQHTTTQGSFQPYFVVHEERCGGYILKTTITPAVIEGMITHATFSIDILEFEISNSMANTNIALGLYSAMPDLGHKEYPLSGFPRCLKTAEARKLSTQMSPEPKRNVSSRGRRSRRYGTHRDPRMESRQNLSMEDVSNTHELPADSPAGHHSSQSSLSGQGSGSYSSKAPTEIDVTYAYRSPPGGAPIGMGIQLGDRDAVGGTSDDRSHYRGPPVAGSPVADDERFRADMDRALRESLQSAPLLDRHNTTDSRELEAAIEESKRALGFN</sequence>
<evidence type="ECO:0000256" key="9">
    <source>
        <dbReference type="SAM" id="MobiDB-lite"/>
    </source>
</evidence>
<dbReference type="GO" id="GO:0019369">
    <property type="term" value="P:arachidonate metabolic process"/>
    <property type="evidence" value="ECO:0007669"/>
    <property type="project" value="TreeGrafter"/>
</dbReference>
<keyword evidence="5 8" id="KW-0442">Lipid degradation</keyword>
<evidence type="ECO:0000256" key="5">
    <source>
        <dbReference type="ARBA" id="ARBA00022963"/>
    </source>
</evidence>
<dbReference type="GO" id="GO:0008270">
    <property type="term" value="F:zinc ion binding"/>
    <property type="evidence" value="ECO:0007669"/>
    <property type="project" value="UniProtKB-KW"/>
</dbReference>
<keyword evidence="6 8" id="KW-0443">Lipid metabolism</keyword>
<dbReference type="CDD" id="cd19757">
    <property type="entry name" value="Bbox1"/>
    <property type="match status" value="1"/>
</dbReference>
<evidence type="ECO:0000256" key="4">
    <source>
        <dbReference type="ARBA" id="ARBA00022833"/>
    </source>
</evidence>
<gene>
    <name evidence="12" type="ORF">LTR91_020946</name>
</gene>
<keyword evidence="2 7" id="KW-0863">Zinc-finger</keyword>
<evidence type="ECO:0008006" key="14">
    <source>
        <dbReference type="Google" id="ProtNLM"/>
    </source>
</evidence>
<dbReference type="GO" id="GO:0046486">
    <property type="term" value="P:glycerolipid metabolic process"/>
    <property type="evidence" value="ECO:0007669"/>
    <property type="project" value="UniProtKB-ARBA"/>
</dbReference>
<dbReference type="InterPro" id="IPR001841">
    <property type="entry name" value="Znf_RING"/>
</dbReference>
<dbReference type="GO" id="GO:0047499">
    <property type="term" value="F:calcium-independent phospholipase A2 activity"/>
    <property type="evidence" value="ECO:0007669"/>
    <property type="project" value="TreeGrafter"/>
</dbReference>
<organism evidence="12 13">
    <name type="scientific">Friedmanniomyces endolithicus</name>
    <dbReference type="NCBI Taxonomy" id="329885"/>
    <lineage>
        <taxon>Eukaryota</taxon>
        <taxon>Fungi</taxon>
        <taxon>Dikarya</taxon>
        <taxon>Ascomycota</taxon>
        <taxon>Pezizomycotina</taxon>
        <taxon>Dothideomycetes</taxon>
        <taxon>Dothideomycetidae</taxon>
        <taxon>Mycosphaerellales</taxon>
        <taxon>Teratosphaeriaceae</taxon>
        <taxon>Friedmanniomyces</taxon>
    </lineage>
</organism>
<dbReference type="SUPFAM" id="SSF52151">
    <property type="entry name" value="FabD/lysophospholipase-like"/>
    <property type="match status" value="1"/>
</dbReference>
<feature type="compositionally biased region" description="Low complexity" evidence="9">
    <location>
        <begin position="1295"/>
        <end position="1313"/>
    </location>
</feature>
<feature type="short sequence motif" description="DGA/G" evidence="8">
    <location>
        <begin position="920"/>
        <end position="922"/>
    </location>
</feature>
<accession>A0AAN6K4Q1</accession>
<name>A0AAN6K4Q1_9PEZI</name>
<dbReference type="EMBL" id="JAUJLE010000358">
    <property type="protein sequence ID" value="KAK0959223.1"/>
    <property type="molecule type" value="Genomic_DNA"/>
</dbReference>
<feature type="active site" description="Proton acceptor" evidence="8">
    <location>
        <position position="920"/>
    </location>
</feature>
<dbReference type="InterPro" id="IPR016035">
    <property type="entry name" value="Acyl_Trfase/lysoPLipase"/>
</dbReference>
<dbReference type="PROSITE" id="PS50089">
    <property type="entry name" value="ZF_RING_2"/>
    <property type="match status" value="1"/>
</dbReference>
<evidence type="ECO:0000256" key="2">
    <source>
        <dbReference type="ARBA" id="ARBA00022771"/>
    </source>
</evidence>
<dbReference type="PANTHER" id="PTHR24185">
    <property type="entry name" value="CALCIUM-INDEPENDENT PHOSPHOLIPASE A2-GAMMA"/>
    <property type="match status" value="1"/>
</dbReference>
<evidence type="ECO:0000313" key="13">
    <source>
        <dbReference type="Proteomes" id="UP001175353"/>
    </source>
</evidence>
<keyword evidence="1" id="KW-0479">Metal-binding</keyword>
<evidence type="ECO:0000313" key="12">
    <source>
        <dbReference type="EMBL" id="KAK0959223.1"/>
    </source>
</evidence>